<name>A0A0C9THJ5_PAXIN</name>
<dbReference type="SUPFAM" id="SSF56219">
    <property type="entry name" value="DNase I-like"/>
    <property type="match status" value="1"/>
</dbReference>
<accession>A0A0C9THJ5</accession>
<reference evidence="1 2" key="1">
    <citation type="submission" date="2014-06" db="EMBL/GenBank/DDBJ databases">
        <authorList>
            <consortium name="DOE Joint Genome Institute"/>
            <person name="Kuo A."/>
            <person name="Kohler A."/>
            <person name="Nagy L.G."/>
            <person name="Floudas D."/>
            <person name="Copeland A."/>
            <person name="Barry K.W."/>
            <person name="Cichocki N."/>
            <person name="Veneault-Fourrey C."/>
            <person name="LaButti K."/>
            <person name="Lindquist E.A."/>
            <person name="Lipzen A."/>
            <person name="Lundell T."/>
            <person name="Morin E."/>
            <person name="Murat C."/>
            <person name="Sun H."/>
            <person name="Tunlid A."/>
            <person name="Henrissat B."/>
            <person name="Grigoriev I.V."/>
            <person name="Hibbett D.S."/>
            <person name="Martin F."/>
            <person name="Nordberg H.P."/>
            <person name="Cantor M.N."/>
            <person name="Hua S.X."/>
        </authorList>
    </citation>
    <scope>NUCLEOTIDE SEQUENCE [LARGE SCALE GENOMIC DNA]</scope>
    <source>
        <strain evidence="1 2">ATCC 200175</strain>
    </source>
</reference>
<dbReference type="EMBL" id="KN819412">
    <property type="protein sequence ID" value="KIJ10228.1"/>
    <property type="molecule type" value="Genomic_DNA"/>
</dbReference>
<dbReference type="AlphaFoldDB" id="A0A0C9THJ5"/>
<organism evidence="1 2">
    <name type="scientific">Paxillus involutus ATCC 200175</name>
    <dbReference type="NCBI Taxonomy" id="664439"/>
    <lineage>
        <taxon>Eukaryota</taxon>
        <taxon>Fungi</taxon>
        <taxon>Dikarya</taxon>
        <taxon>Basidiomycota</taxon>
        <taxon>Agaricomycotina</taxon>
        <taxon>Agaricomycetes</taxon>
        <taxon>Agaricomycetidae</taxon>
        <taxon>Boletales</taxon>
        <taxon>Paxilineae</taxon>
        <taxon>Paxillaceae</taxon>
        <taxon>Paxillus</taxon>
    </lineage>
</organism>
<sequence>INTTRLRIWQQNLNASRDAQTALLGGPFTNDWNIIALQEPYINTVSNTTSTSKYHAVYP</sequence>
<feature type="non-terminal residue" evidence="1">
    <location>
        <position position="59"/>
    </location>
</feature>
<dbReference type="InterPro" id="IPR036691">
    <property type="entry name" value="Endo/exonu/phosph_ase_sf"/>
</dbReference>
<feature type="non-terminal residue" evidence="1">
    <location>
        <position position="1"/>
    </location>
</feature>
<evidence type="ECO:0000313" key="2">
    <source>
        <dbReference type="Proteomes" id="UP000053647"/>
    </source>
</evidence>
<dbReference type="Gene3D" id="3.60.10.10">
    <property type="entry name" value="Endonuclease/exonuclease/phosphatase"/>
    <property type="match status" value="1"/>
</dbReference>
<reference evidence="2" key="2">
    <citation type="submission" date="2015-01" db="EMBL/GenBank/DDBJ databases">
        <title>Evolutionary Origins and Diversification of the Mycorrhizal Mutualists.</title>
        <authorList>
            <consortium name="DOE Joint Genome Institute"/>
            <consortium name="Mycorrhizal Genomics Consortium"/>
            <person name="Kohler A."/>
            <person name="Kuo A."/>
            <person name="Nagy L.G."/>
            <person name="Floudas D."/>
            <person name="Copeland A."/>
            <person name="Barry K.W."/>
            <person name="Cichocki N."/>
            <person name="Veneault-Fourrey C."/>
            <person name="LaButti K."/>
            <person name="Lindquist E.A."/>
            <person name="Lipzen A."/>
            <person name="Lundell T."/>
            <person name="Morin E."/>
            <person name="Murat C."/>
            <person name="Riley R."/>
            <person name="Ohm R."/>
            <person name="Sun H."/>
            <person name="Tunlid A."/>
            <person name="Henrissat B."/>
            <person name="Grigoriev I.V."/>
            <person name="Hibbett D.S."/>
            <person name="Martin F."/>
        </authorList>
    </citation>
    <scope>NUCLEOTIDE SEQUENCE [LARGE SCALE GENOMIC DNA]</scope>
    <source>
        <strain evidence="2">ATCC 200175</strain>
    </source>
</reference>
<protein>
    <recommendedName>
        <fullName evidence="3">Endonuclease/exonuclease/phosphatase domain-containing protein</fullName>
    </recommendedName>
</protein>
<proteinExistence type="predicted"/>
<dbReference type="Proteomes" id="UP000053647">
    <property type="component" value="Unassembled WGS sequence"/>
</dbReference>
<evidence type="ECO:0000313" key="1">
    <source>
        <dbReference type="EMBL" id="KIJ10228.1"/>
    </source>
</evidence>
<keyword evidence="2" id="KW-1185">Reference proteome</keyword>
<evidence type="ECO:0008006" key="3">
    <source>
        <dbReference type="Google" id="ProtNLM"/>
    </source>
</evidence>
<dbReference type="OrthoDB" id="2840473at2759"/>
<dbReference type="HOGENOM" id="CLU_192419_1_0_1"/>
<gene>
    <name evidence="1" type="ORF">PAXINDRAFT_29025</name>
</gene>